<dbReference type="EMBL" id="BARW01027739">
    <property type="protein sequence ID" value="GAJ05282.1"/>
    <property type="molecule type" value="Genomic_DNA"/>
</dbReference>
<comment type="caution">
    <text evidence="2">The sequence shown here is derived from an EMBL/GenBank/DDBJ whole genome shotgun (WGS) entry which is preliminary data.</text>
</comment>
<protein>
    <submittedName>
        <fullName evidence="2">Uncharacterized protein</fullName>
    </submittedName>
</protein>
<feature type="non-terminal residue" evidence="2">
    <location>
        <position position="1"/>
    </location>
</feature>
<feature type="region of interest" description="Disordered" evidence="1">
    <location>
        <begin position="207"/>
        <end position="228"/>
    </location>
</feature>
<proteinExistence type="predicted"/>
<name>X1UNV1_9ZZZZ</name>
<sequence>GERGGTLAQAKELKKMAEEDEKAGAESPFMQDAEGNWVLNPKARVTGVELMAVQFMQKSQEKGEPFDPITAMTKASEQMKILREGLGGGGSTMPAWMTDPAAFIETVRSVTGGKGEDSTLKEALAEMRSSIEAMKEERWKEQFAGQQKQIQEVTVVLNKTLDTITEMQRGRVGRTEMDIIHEIAEKGIDLAKTELPGLRRDIKDAVSSVRLPPGKTPEQREERKEKFKQAIGTDREIEELGRRLFFTES</sequence>
<accession>X1UNV1</accession>
<evidence type="ECO:0000313" key="2">
    <source>
        <dbReference type="EMBL" id="GAJ05282.1"/>
    </source>
</evidence>
<feature type="region of interest" description="Disordered" evidence="1">
    <location>
        <begin position="1"/>
        <end position="29"/>
    </location>
</feature>
<evidence type="ECO:0000256" key="1">
    <source>
        <dbReference type="SAM" id="MobiDB-lite"/>
    </source>
</evidence>
<gene>
    <name evidence="2" type="ORF">S12H4_44946</name>
</gene>
<dbReference type="AlphaFoldDB" id="X1UNV1"/>
<reference evidence="2" key="1">
    <citation type="journal article" date="2014" name="Front. Microbiol.">
        <title>High frequency of phylogenetically diverse reductive dehalogenase-homologous genes in deep subseafloor sedimentary metagenomes.</title>
        <authorList>
            <person name="Kawai M."/>
            <person name="Futagami T."/>
            <person name="Toyoda A."/>
            <person name="Takaki Y."/>
            <person name="Nishi S."/>
            <person name="Hori S."/>
            <person name="Arai W."/>
            <person name="Tsubouchi T."/>
            <person name="Morono Y."/>
            <person name="Uchiyama I."/>
            <person name="Ito T."/>
            <person name="Fujiyama A."/>
            <person name="Inagaki F."/>
            <person name="Takami H."/>
        </authorList>
    </citation>
    <scope>NUCLEOTIDE SEQUENCE</scope>
    <source>
        <strain evidence="2">Expedition CK06-06</strain>
    </source>
</reference>
<feature type="compositionally biased region" description="Basic and acidic residues" evidence="1">
    <location>
        <begin position="217"/>
        <end position="228"/>
    </location>
</feature>
<organism evidence="2">
    <name type="scientific">marine sediment metagenome</name>
    <dbReference type="NCBI Taxonomy" id="412755"/>
    <lineage>
        <taxon>unclassified sequences</taxon>
        <taxon>metagenomes</taxon>
        <taxon>ecological metagenomes</taxon>
    </lineage>
</organism>